<evidence type="ECO:0000313" key="4">
    <source>
        <dbReference type="Proteomes" id="UP000184212"/>
    </source>
</evidence>
<accession>A0A1M5U3S1</accession>
<protein>
    <submittedName>
        <fullName evidence="3">Por secretion system C-terminal sorting domain-containing protein</fullName>
    </submittedName>
</protein>
<feature type="domain" description="Secretion system C-terminal sorting" evidence="2">
    <location>
        <begin position="42"/>
        <end position="109"/>
    </location>
</feature>
<proteinExistence type="predicted"/>
<dbReference type="Pfam" id="PF18962">
    <property type="entry name" value="Por_Secre_tail"/>
    <property type="match status" value="1"/>
</dbReference>
<keyword evidence="4" id="KW-1185">Reference proteome</keyword>
<dbReference type="EMBL" id="FQWQ01000003">
    <property type="protein sequence ID" value="SHH57520.1"/>
    <property type="molecule type" value="Genomic_DNA"/>
</dbReference>
<evidence type="ECO:0000313" key="3">
    <source>
        <dbReference type="EMBL" id="SHH57520.1"/>
    </source>
</evidence>
<name>A0A1M5U3S1_9BACT</name>
<dbReference type="InterPro" id="IPR026444">
    <property type="entry name" value="Secre_tail"/>
</dbReference>
<dbReference type="Proteomes" id="UP000184212">
    <property type="component" value="Unassembled WGS sequence"/>
</dbReference>
<dbReference type="STRING" id="947013.SAMN04488109_4437"/>
<organism evidence="3 4">
    <name type="scientific">Chryseolinea serpens</name>
    <dbReference type="NCBI Taxonomy" id="947013"/>
    <lineage>
        <taxon>Bacteria</taxon>
        <taxon>Pseudomonadati</taxon>
        <taxon>Bacteroidota</taxon>
        <taxon>Cytophagia</taxon>
        <taxon>Cytophagales</taxon>
        <taxon>Fulvivirgaceae</taxon>
        <taxon>Chryseolinea</taxon>
    </lineage>
</organism>
<dbReference type="AlphaFoldDB" id="A0A1M5U3S1"/>
<feature type="chain" id="PRO_5012206420" evidence="1">
    <location>
        <begin position="22"/>
        <end position="119"/>
    </location>
</feature>
<feature type="signal peptide" evidence="1">
    <location>
        <begin position="1"/>
        <end position="21"/>
    </location>
</feature>
<dbReference type="RefSeq" id="WP_073138322.1">
    <property type="nucleotide sequence ID" value="NZ_FQWQ01000003.1"/>
</dbReference>
<gene>
    <name evidence="3" type="ORF">SAMN04488109_4437</name>
</gene>
<dbReference type="NCBIfam" id="TIGR04183">
    <property type="entry name" value="Por_Secre_tail"/>
    <property type="match status" value="1"/>
</dbReference>
<evidence type="ECO:0000259" key="2">
    <source>
        <dbReference type="Pfam" id="PF18962"/>
    </source>
</evidence>
<evidence type="ECO:0000256" key="1">
    <source>
        <dbReference type="SAM" id="SignalP"/>
    </source>
</evidence>
<sequence length="119" mass="13719">MRVFTAFIVLSLLVGSFFGHAQASFDGGPVQERQEIAKHVQIFPNPAMDYIHVRLENVNFNDVKVSLHNIIGNQMQFESELIDEHEIRIKVKDLDTGYYLLALKDDHAKLQGTYKFLKR</sequence>
<dbReference type="OrthoDB" id="9773411at2"/>
<reference evidence="3 4" key="1">
    <citation type="submission" date="2016-11" db="EMBL/GenBank/DDBJ databases">
        <authorList>
            <person name="Jaros S."/>
            <person name="Januszkiewicz K."/>
            <person name="Wedrychowicz H."/>
        </authorList>
    </citation>
    <scope>NUCLEOTIDE SEQUENCE [LARGE SCALE GENOMIC DNA]</scope>
    <source>
        <strain evidence="3 4">DSM 24574</strain>
    </source>
</reference>
<keyword evidence="1" id="KW-0732">Signal</keyword>